<feature type="chain" id="PRO_5017973339" evidence="1">
    <location>
        <begin position="20"/>
        <end position="623"/>
    </location>
</feature>
<dbReference type="InterPro" id="IPR038765">
    <property type="entry name" value="Papain-like_cys_pep_sf"/>
</dbReference>
<keyword evidence="5" id="KW-1185">Reference proteome</keyword>
<dbReference type="PROSITE" id="PS51257">
    <property type="entry name" value="PROKAR_LIPOPROTEIN"/>
    <property type="match status" value="1"/>
</dbReference>
<dbReference type="Gene3D" id="2.60.40.3140">
    <property type="match status" value="1"/>
</dbReference>
<feature type="domain" description="Transglutaminase-like" evidence="2">
    <location>
        <begin position="262"/>
        <end position="338"/>
    </location>
</feature>
<dbReference type="EMBL" id="RJJR01000014">
    <property type="protein sequence ID" value="RNI34292.1"/>
    <property type="molecule type" value="Genomic_DNA"/>
</dbReference>
<dbReference type="Gene3D" id="3.10.620.30">
    <property type="match status" value="1"/>
</dbReference>
<dbReference type="SUPFAM" id="SSF54001">
    <property type="entry name" value="Cysteine proteinases"/>
    <property type="match status" value="1"/>
</dbReference>
<reference evidence="4 5" key="1">
    <citation type="submission" date="2018-11" db="EMBL/GenBank/DDBJ databases">
        <title>Draft genome sequence of Ferruginibacter sp. BO-59.</title>
        <authorList>
            <person name="Im W.T."/>
        </authorList>
    </citation>
    <scope>NUCLEOTIDE SEQUENCE [LARGE SCALE GENOMIC DNA]</scope>
    <source>
        <strain evidence="4 5">BO-59</strain>
    </source>
</reference>
<feature type="domain" description="DUF3857" evidence="3">
    <location>
        <begin position="84"/>
        <end position="202"/>
    </location>
</feature>
<dbReference type="AlphaFoldDB" id="A0A3M9N908"/>
<evidence type="ECO:0000313" key="5">
    <source>
        <dbReference type="Proteomes" id="UP000267223"/>
    </source>
</evidence>
<dbReference type="Proteomes" id="UP000267223">
    <property type="component" value="Unassembled WGS sequence"/>
</dbReference>
<sequence>MKFFFVFMALLTIACSLSAQTNTDDEKNVVITNSVREFSFVKGNTAHPVQIKEESQRSYTCNNYRTEVPIVEFYNDVVSVDDVDIKTEGLKKNGIKPNYEYYDVDGTFYSDAHVCYFKLPILKKGSTSEVTFKKTTLDPRYFSTVYFMSGQPIAAQQIKLKVPSWMQIEIKELNFKNYQITKNISTDGGATVYTYNMKNMPAASNENDAPGPGYYMPHILVLCKSAKPADVKYNYFNTVSDQYAWYRSLVQQIGDDNAIIKATTDEIIKGAATDEQKVKAIFQWVQDNIRYIAFENGIAGFKPEKAQEVLRKKYGDCKGMANLLTEMLRSINLDARRCWIGTKHIAYDYSTPCLAVDNHMICAWIKDGKPVYLDATEKYIGFGEIAERIQGRQTLIENGDSYLLERVPVEKATQNTSTEYRKFSVDGNNLKGHVSQVWKGENKEWMLTVLNKIKDQKREEALKQFLSEGNPKFEISNLKIDNLSNYNADLKVEYDVVWKDVLSVFDKETYVSVDNRRHFESATIDTLKRKLPYWFDFKDDKVFETEIAIPKGKTITDLPKNIAVKNTGYNFLASYNIEGDKLVYKNEILLNNTDLQPENFSRWNKDIKQLTDFYNQQIVFTQN</sequence>
<name>A0A3M9N908_9BACT</name>
<proteinExistence type="predicted"/>
<gene>
    <name evidence="4" type="ORF">EFY79_16490</name>
</gene>
<evidence type="ECO:0000259" key="2">
    <source>
        <dbReference type="Pfam" id="PF01841"/>
    </source>
</evidence>
<evidence type="ECO:0000256" key="1">
    <source>
        <dbReference type="SAM" id="SignalP"/>
    </source>
</evidence>
<dbReference type="InterPro" id="IPR024618">
    <property type="entry name" value="DUF3857"/>
</dbReference>
<keyword evidence="1" id="KW-0732">Signal</keyword>
<protein>
    <submittedName>
        <fullName evidence="4">DUF3857 domain-containing protein</fullName>
    </submittedName>
</protein>
<dbReference type="Pfam" id="PF12969">
    <property type="entry name" value="DUF3857"/>
    <property type="match status" value="1"/>
</dbReference>
<evidence type="ECO:0000313" key="4">
    <source>
        <dbReference type="EMBL" id="RNI34292.1"/>
    </source>
</evidence>
<dbReference type="RefSeq" id="WP_148041950.1">
    <property type="nucleotide sequence ID" value="NZ_RJJR01000014.1"/>
</dbReference>
<comment type="caution">
    <text evidence="4">The sequence shown here is derived from an EMBL/GenBank/DDBJ whole genome shotgun (WGS) entry which is preliminary data.</text>
</comment>
<feature type="signal peptide" evidence="1">
    <location>
        <begin position="1"/>
        <end position="19"/>
    </location>
</feature>
<dbReference type="OrthoDB" id="8595007at2"/>
<evidence type="ECO:0000259" key="3">
    <source>
        <dbReference type="Pfam" id="PF12969"/>
    </source>
</evidence>
<accession>A0A3M9N908</accession>
<dbReference type="InterPro" id="IPR002931">
    <property type="entry name" value="Transglutaminase-like"/>
</dbReference>
<dbReference type="Gene3D" id="2.60.120.1130">
    <property type="match status" value="1"/>
</dbReference>
<dbReference type="Pfam" id="PF01841">
    <property type="entry name" value="Transglut_core"/>
    <property type="match status" value="1"/>
</dbReference>
<organism evidence="4 5">
    <name type="scientific">Hanamia caeni</name>
    <dbReference type="NCBI Taxonomy" id="2294116"/>
    <lineage>
        <taxon>Bacteria</taxon>
        <taxon>Pseudomonadati</taxon>
        <taxon>Bacteroidota</taxon>
        <taxon>Chitinophagia</taxon>
        <taxon>Chitinophagales</taxon>
        <taxon>Chitinophagaceae</taxon>
        <taxon>Hanamia</taxon>
    </lineage>
</organism>